<dbReference type="InterPro" id="IPR051464">
    <property type="entry name" value="Peptidase_M42_aminopept"/>
</dbReference>
<evidence type="ECO:0000256" key="6">
    <source>
        <dbReference type="PIRNR" id="PIRNR001123"/>
    </source>
</evidence>
<dbReference type="Proteomes" id="UP000284543">
    <property type="component" value="Unassembled WGS sequence"/>
</dbReference>
<evidence type="ECO:0000256" key="8">
    <source>
        <dbReference type="PIRSR" id="PIRSR001123-2"/>
    </source>
</evidence>
<dbReference type="PANTHER" id="PTHR32481">
    <property type="entry name" value="AMINOPEPTIDASE"/>
    <property type="match status" value="1"/>
</dbReference>
<dbReference type="GO" id="GO:0004177">
    <property type="term" value="F:aminopeptidase activity"/>
    <property type="evidence" value="ECO:0007669"/>
    <property type="project" value="UniProtKB-UniRule"/>
</dbReference>
<evidence type="ECO:0000256" key="4">
    <source>
        <dbReference type="ARBA" id="ARBA00022723"/>
    </source>
</evidence>
<dbReference type="SUPFAM" id="SSF101821">
    <property type="entry name" value="Aminopeptidase/glucanase lid domain"/>
    <property type="match status" value="1"/>
</dbReference>
<feature type="active site" description="Proton acceptor" evidence="7">
    <location>
        <position position="201"/>
    </location>
</feature>
<feature type="binding site" evidence="8">
    <location>
        <position position="169"/>
    </location>
    <ligand>
        <name>Zn(2+)</name>
        <dbReference type="ChEBI" id="CHEBI:29105"/>
        <label>1</label>
    </ligand>
</feature>
<dbReference type="Gene3D" id="2.40.30.40">
    <property type="entry name" value="Peptidase M42, domain 2"/>
    <property type="match status" value="1"/>
</dbReference>
<evidence type="ECO:0000256" key="5">
    <source>
        <dbReference type="ARBA" id="ARBA00022801"/>
    </source>
</evidence>
<comment type="cofactor">
    <cofactor evidence="8">
        <name>a divalent metal cation</name>
        <dbReference type="ChEBI" id="CHEBI:60240"/>
    </cofactor>
    <text evidence="8">Binds 2 divalent metal cations per subunit.</text>
</comment>
<feature type="binding site" evidence="8">
    <location>
        <position position="62"/>
    </location>
    <ligand>
        <name>Zn(2+)</name>
        <dbReference type="ChEBI" id="CHEBI:29105"/>
        <label>1</label>
    </ligand>
</feature>
<proteinExistence type="inferred from homology"/>
<dbReference type="AlphaFoldDB" id="A0A412ZEP7"/>
<evidence type="ECO:0000313" key="10">
    <source>
        <dbReference type="Proteomes" id="UP000284543"/>
    </source>
</evidence>
<dbReference type="InterPro" id="IPR008007">
    <property type="entry name" value="Peptidase_M42"/>
</dbReference>
<keyword evidence="4 8" id="KW-0479">Metal-binding</keyword>
<evidence type="ECO:0000256" key="7">
    <source>
        <dbReference type="PIRSR" id="PIRSR001123-1"/>
    </source>
</evidence>
<dbReference type="InterPro" id="IPR023367">
    <property type="entry name" value="Peptidase_M42_dom2"/>
</dbReference>
<dbReference type="EMBL" id="QRZM01000001">
    <property type="protein sequence ID" value="RGV78663.1"/>
    <property type="molecule type" value="Genomic_DNA"/>
</dbReference>
<organism evidence="9 10">
    <name type="scientific">Enterocloster bolteae</name>
    <dbReference type="NCBI Taxonomy" id="208479"/>
    <lineage>
        <taxon>Bacteria</taxon>
        <taxon>Bacillati</taxon>
        <taxon>Bacillota</taxon>
        <taxon>Clostridia</taxon>
        <taxon>Lachnospirales</taxon>
        <taxon>Lachnospiraceae</taxon>
        <taxon>Enterocloster</taxon>
    </lineage>
</organism>
<comment type="similarity">
    <text evidence="1 6">Belongs to the peptidase M42 family.</text>
</comment>
<sequence length="345" mass="36977">MDQEFFYRLLSCQGVSGRETNIQKTAAAYMEGFADEVRREVNGNVTGILNPDSSFKILLAGHIDEIGLMVTDHTEEGFLRAARVGGITPRMYLGQKVRIDTGKDLVYGAVASSGELQKKEELSDTDLVIDIGAGNREAARRHVPVGSGVVFDTDWRPLLGECITSRALDDRSGAFIVMEALRRAKEKKCRNGVYAVTTVGEETGFSGGAWAGAGIRPNMAVAVDVTFASDGPGGDDGVRGRVALGGGPGLCVGIMGHPVMNRILEQAAGRLDIRTQPVITPGRTFTDTDAIHISGHGVPAALVNLPLRYMHTPAEVCSLKDVRDCIELISEFVCMVDGQTDLRPC</sequence>
<evidence type="ECO:0000256" key="2">
    <source>
        <dbReference type="ARBA" id="ARBA00022438"/>
    </source>
</evidence>
<dbReference type="PIRSF" id="PIRSF001123">
    <property type="entry name" value="PepA_GA"/>
    <property type="match status" value="1"/>
</dbReference>
<dbReference type="GO" id="GO:0046872">
    <property type="term" value="F:metal ion binding"/>
    <property type="evidence" value="ECO:0007669"/>
    <property type="project" value="UniProtKB-UniRule"/>
</dbReference>
<evidence type="ECO:0000256" key="3">
    <source>
        <dbReference type="ARBA" id="ARBA00022670"/>
    </source>
</evidence>
<accession>A0A412ZEP7</accession>
<dbReference type="GO" id="GO:0006508">
    <property type="term" value="P:proteolysis"/>
    <property type="evidence" value="ECO:0007669"/>
    <property type="project" value="UniProtKB-KW"/>
</dbReference>
<gene>
    <name evidence="9" type="ORF">DWW02_02720</name>
</gene>
<feature type="binding site" evidence="8">
    <location>
        <position position="311"/>
    </location>
    <ligand>
        <name>Zn(2+)</name>
        <dbReference type="ChEBI" id="CHEBI:29105"/>
        <label>2</label>
    </ligand>
</feature>
<feature type="binding site" evidence="8">
    <location>
        <position position="202"/>
    </location>
    <ligand>
        <name>Zn(2+)</name>
        <dbReference type="ChEBI" id="CHEBI:29105"/>
        <label>2</label>
    </ligand>
</feature>
<reference evidence="9 10" key="1">
    <citation type="submission" date="2018-08" db="EMBL/GenBank/DDBJ databases">
        <title>A genome reference for cultivated species of the human gut microbiota.</title>
        <authorList>
            <person name="Zou Y."/>
            <person name="Xue W."/>
            <person name="Luo G."/>
        </authorList>
    </citation>
    <scope>NUCLEOTIDE SEQUENCE [LARGE SCALE GENOMIC DNA]</scope>
    <source>
        <strain evidence="9 10">AF14-18</strain>
    </source>
</reference>
<keyword evidence="3" id="KW-0645">Protease</keyword>
<dbReference type="Gene3D" id="3.40.630.10">
    <property type="entry name" value="Zn peptidases"/>
    <property type="match status" value="1"/>
</dbReference>
<feature type="binding site" evidence="8">
    <location>
        <position position="224"/>
    </location>
    <ligand>
        <name>Zn(2+)</name>
        <dbReference type="ChEBI" id="CHEBI:29105"/>
        <label>1</label>
    </ligand>
</feature>
<keyword evidence="2" id="KW-0031">Aminopeptidase</keyword>
<dbReference type="Pfam" id="PF05343">
    <property type="entry name" value="Peptidase_M42"/>
    <property type="match status" value="1"/>
</dbReference>
<evidence type="ECO:0000313" key="9">
    <source>
        <dbReference type="EMBL" id="RGV78663.1"/>
    </source>
</evidence>
<name>A0A412ZEP7_9FIRM</name>
<evidence type="ECO:0000256" key="1">
    <source>
        <dbReference type="ARBA" id="ARBA00006272"/>
    </source>
</evidence>
<feature type="binding site" evidence="8">
    <location>
        <position position="169"/>
    </location>
    <ligand>
        <name>Zn(2+)</name>
        <dbReference type="ChEBI" id="CHEBI:29105"/>
        <label>2</label>
    </ligand>
</feature>
<dbReference type="RefSeq" id="WP_117625620.1">
    <property type="nucleotide sequence ID" value="NZ_CAUFHZ010000065.1"/>
</dbReference>
<dbReference type="SUPFAM" id="SSF53187">
    <property type="entry name" value="Zn-dependent exopeptidases"/>
    <property type="match status" value="1"/>
</dbReference>
<keyword evidence="5" id="KW-0378">Hydrolase</keyword>
<dbReference type="PANTHER" id="PTHR32481:SF0">
    <property type="entry name" value="AMINOPEPTIDASE YPDE-RELATED"/>
    <property type="match status" value="1"/>
</dbReference>
<comment type="caution">
    <text evidence="9">The sequence shown here is derived from an EMBL/GenBank/DDBJ whole genome shotgun (WGS) entry which is preliminary data.</text>
</comment>
<protein>
    <submittedName>
        <fullName evidence="9">M42 family peptidase</fullName>
    </submittedName>
</protein>